<keyword evidence="3" id="KW-1185">Reference proteome</keyword>
<evidence type="ECO:0008006" key="4">
    <source>
        <dbReference type="Google" id="ProtNLM"/>
    </source>
</evidence>
<accession>A0ABP9IT61</accession>
<dbReference type="EMBL" id="BAABKB010000007">
    <property type="protein sequence ID" value="GAA5009084.1"/>
    <property type="molecule type" value="Genomic_DNA"/>
</dbReference>
<feature type="transmembrane region" description="Helical" evidence="1">
    <location>
        <begin position="113"/>
        <end position="134"/>
    </location>
</feature>
<dbReference type="PANTHER" id="PTHR42305">
    <property type="entry name" value="MEMBRANE PROTEIN RV1733C-RELATED"/>
    <property type="match status" value="1"/>
</dbReference>
<sequence>MLAAWVLVVLSGVFTGLLTARTVERGLAVERAQWRSVAAQVTEDAVGSAATESASGLVWAKVRWTAPDGSAHTGQARVYAGTEAGTPVTVWTDRQGRLVTKPATASQAQTRSAMVGVLVGVSAAAVPFVGGRLVRGRLERHRMDQWDQEWARIGPRWGRTTS</sequence>
<keyword evidence="1" id="KW-1133">Transmembrane helix</keyword>
<protein>
    <recommendedName>
        <fullName evidence="4">DUF3592 domain-containing protein</fullName>
    </recommendedName>
</protein>
<keyword evidence="1" id="KW-0812">Transmembrane</keyword>
<dbReference type="PANTHER" id="PTHR42305:SF1">
    <property type="entry name" value="MEMBRANE PROTEIN RV1733C-RELATED"/>
    <property type="match status" value="1"/>
</dbReference>
<evidence type="ECO:0000256" key="1">
    <source>
        <dbReference type="SAM" id="Phobius"/>
    </source>
</evidence>
<keyword evidence="1" id="KW-0472">Membrane</keyword>
<dbReference type="Proteomes" id="UP001501759">
    <property type="component" value="Unassembled WGS sequence"/>
</dbReference>
<comment type="caution">
    <text evidence="2">The sequence shown here is derived from an EMBL/GenBank/DDBJ whole genome shotgun (WGS) entry which is preliminary data.</text>
</comment>
<proteinExistence type="predicted"/>
<organism evidence="2 3">
    <name type="scientific">Streptomyces siamensis</name>
    <dbReference type="NCBI Taxonomy" id="1274986"/>
    <lineage>
        <taxon>Bacteria</taxon>
        <taxon>Bacillati</taxon>
        <taxon>Actinomycetota</taxon>
        <taxon>Actinomycetes</taxon>
        <taxon>Kitasatosporales</taxon>
        <taxon>Streptomycetaceae</taxon>
        <taxon>Streptomyces</taxon>
    </lineage>
</organism>
<gene>
    <name evidence="2" type="ORF">GCM10023335_28140</name>
</gene>
<evidence type="ECO:0000313" key="3">
    <source>
        <dbReference type="Proteomes" id="UP001501759"/>
    </source>
</evidence>
<evidence type="ECO:0000313" key="2">
    <source>
        <dbReference type="EMBL" id="GAA5009084.1"/>
    </source>
</evidence>
<dbReference type="InterPro" id="IPR039708">
    <property type="entry name" value="MT1774/Rv1733c-like"/>
</dbReference>
<reference evidence="3" key="1">
    <citation type="journal article" date="2019" name="Int. J. Syst. Evol. Microbiol.">
        <title>The Global Catalogue of Microorganisms (GCM) 10K type strain sequencing project: providing services to taxonomists for standard genome sequencing and annotation.</title>
        <authorList>
            <consortium name="The Broad Institute Genomics Platform"/>
            <consortium name="The Broad Institute Genome Sequencing Center for Infectious Disease"/>
            <person name="Wu L."/>
            <person name="Ma J."/>
        </authorList>
    </citation>
    <scope>NUCLEOTIDE SEQUENCE [LARGE SCALE GENOMIC DNA]</scope>
    <source>
        <strain evidence="3">JCM 18409</strain>
    </source>
</reference>
<name>A0ABP9IT61_9ACTN</name>